<proteinExistence type="predicted"/>
<keyword evidence="5" id="KW-1185">Reference proteome</keyword>
<dbReference type="EMBL" id="CP071502">
    <property type="protein sequence ID" value="QSX36343.1"/>
    <property type="molecule type" value="Genomic_DNA"/>
</dbReference>
<evidence type="ECO:0000256" key="2">
    <source>
        <dbReference type="SAM" id="SignalP"/>
    </source>
</evidence>
<protein>
    <submittedName>
        <fullName evidence="4">DUF4124 domain-containing protein</fullName>
    </submittedName>
</protein>
<feature type="region of interest" description="Disordered" evidence="1">
    <location>
        <begin position="59"/>
        <end position="80"/>
    </location>
</feature>
<evidence type="ECO:0000256" key="1">
    <source>
        <dbReference type="SAM" id="MobiDB-lite"/>
    </source>
</evidence>
<accession>A0ABX7QZU3</accession>
<evidence type="ECO:0000313" key="5">
    <source>
        <dbReference type="Proteomes" id="UP000663207"/>
    </source>
</evidence>
<feature type="signal peptide" evidence="2">
    <location>
        <begin position="1"/>
        <end position="21"/>
    </location>
</feature>
<dbReference type="Pfam" id="PF13511">
    <property type="entry name" value="DUF4124"/>
    <property type="match status" value="1"/>
</dbReference>
<name>A0ABX7QZU3_9GAMM</name>
<evidence type="ECO:0000259" key="3">
    <source>
        <dbReference type="Pfam" id="PF13511"/>
    </source>
</evidence>
<sequence>MFARTPIALLLLSLLSGATWATTIYTWVDENGVTHYSEQPPTEEQTGAKTLYSEDIEPGKVGSVAPKARERKPEMTEDEKKAAILKIQNEEKAKEVCEDAKRRLDILTSYARIRQTKEGSDEPVVLSEEEKQQATAETRKTIELYCKE</sequence>
<feature type="compositionally biased region" description="Basic and acidic residues" evidence="1">
    <location>
        <begin position="128"/>
        <end position="137"/>
    </location>
</feature>
<dbReference type="RefSeq" id="WP_207379724.1">
    <property type="nucleotide sequence ID" value="NZ_CP071502.1"/>
</dbReference>
<dbReference type="Proteomes" id="UP000663207">
    <property type="component" value="Chromosome"/>
</dbReference>
<organism evidence="4 5">
    <name type="scientific">Shewanella sedimentimangrovi</name>
    <dbReference type="NCBI Taxonomy" id="2814293"/>
    <lineage>
        <taxon>Bacteria</taxon>
        <taxon>Pseudomonadati</taxon>
        <taxon>Pseudomonadota</taxon>
        <taxon>Gammaproteobacteria</taxon>
        <taxon>Alteromonadales</taxon>
        <taxon>Shewanellaceae</taxon>
        <taxon>Shewanella</taxon>
    </lineage>
</organism>
<evidence type="ECO:0000313" key="4">
    <source>
        <dbReference type="EMBL" id="QSX36343.1"/>
    </source>
</evidence>
<feature type="region of interest" description="Disordered" evidence="1">
    <location>
        <begin position="117"/>
        <end position="137"/>
    </location>
</feature>
<keyword evidence="2" id="KW-0732">Signal</keyword>
<feature type="domain" description="DUF4124" evidence="3">
    <location>
        <begin position="11"/>
        <end position="46"/>
    </location>
</feature>
<dbReference type="InterPro" id="IPR025392">
    <property type="entry name" value="DUF4124"/>
</dbReference>
<feature type="chain" id="PRO_5045147948" evidence="2">
    <location>
        <begin position="22"/>
        <end position="148"/>
    </location>
</feature>
<gene>
    <name evidence="4" type="ORF">JYB85_13650</name>
</gene>
<feature type="compositionally biased region" description="Basic and acidic residues" evidence="1">
    <location>
        <begin position="67"/>
        <end position="80"/>
    </location>
</feature>
<reference evidence="4 5" key="1">
    <citation type="submission" date="2021-03" db="EMBL/GenBank/DDBJ databases">
        <title>Novel species identification of genus Shewanella.</title>
        <authorList>
            <person name="Liu G."/>
            <person name="Zhang Q."/>
        </authorList>
    </citation>
    <scope>NUCLEOTIDE SEQUENCE [LARGE SCALE GENOMIC DNA]</scope>
    <source>
        <strain evidence="4 5">FJAT-52962</strain>
    </source>
</reference>